<geneLocation type="chloroplast" evidence="1"/>
<accession>V9H1A1</accession>
<keyword evidence="1" id="KW-0934">Plastid</keyword>
<dbReference type="EMBL" id="AB001684">
    <property type="protein sequence ID" value="BAA57927.1"/>
    <property type="molecule type" value="Genomic_DNA"/>
</dbReference>
<dbReference type="AlphaFoldDB" id="V9H1A1"/>
<protein>
    <submittedName>
        <fullName evidence="1">Uncharacterized protein</fullName>
    </submittedName>
</protein>
<dbReference type="GeneID" id="1457436"/>
<dbReference type="RefSeq" id="NP_045851.1">
    <property type="nucleotide sequence ID" value="NC_001865.1"/>
</dbReference>
<organism evidence="1">
    <name type="scientific">Chlorella vulgaris</name>
    <name type="common">Green alga</name>
    <dbReference type="NCBI Taxonomy" id="3077"/>
    <lineage>
        <taxon>Eukaryota</taxon>
        <taxon>Viridiplantae</taxon>
        <taxon>Chlorophyta</taxon>
        <taxon>core chlorophytes</taxon>
        <taxon>Trebouxiophyceae</taxon>
        <taxon>Chlorellales</taxon>
        <taxon>Chlorellaceae</taxon>
        <taxon>Chlorella clade</taxon>
        <taxon>Chlorella</taxon>
    </lineage>
</organism>
<proteinExistence type="predicted"/>
<evidence type="ECO:0000313" key="1">
    <source>
        <dbReference type="EMBL" id="BAA57927.1"/>
    </source>
</evidence>
<sequence length="41" mass="5006">MSQKQKTKNSVWFVFGKVFNTLKKIRCTFLFNNFRLLHLKN</sequence>
<keyword evidence="1" id="KW-0150">Chloroplast</keyword>
<name>V9H1A1_CHLVU</name>
<reference evidence="1" key="1">
    <citation type="journal article" date="1997" name="Proc. Natl. Acad. Sci. U.S.A.">
        <title>Complete nucleotide sequence of the chloroplast genome from the green alga Chlorella vulgaris: the existence of genes possibly involved in chloroplast division.</title>
        <authorList>
            <person name="Wakasugi T."/>
            <person name="Nagai T."/>
            <person name="Kapoor M."/>
            <person name="Sugita M."/>
            <person name="Ito M."/>
            <person name="Ito S."/>
            <person name="Tsudzuki J."/>
            <person name="Nakashima K."/>
            <person name="Tsudzuki T."/>
            <person name="Suzuki Y."/>
            <person name="Hamada A."/>
            <person name="Ohta T."/>
            <person name="Inamura A."/>
            <person name="Yoshinaga K."/>
            <person name="Sugiura M."/>
        </authorList>
    </citation>
    <scope>NUCLEOTIDE SEQUENCE</scope>
</reference>